<evidence type="ECO:0000256" key="1">
    <source>
        <dbReference type="SAM" id="MobiDB-lite"/>
    </source>
</evidence>
<comment type="caution">
    <text evidence="2">The sequence shown here is derived from an EMBL/GenBank/DDBJ whole genome shotgun (WGS) entry which is preliminary data.</text>
</comment>
<feature type="compositionally biased region" description="Basic and acidic residues" evidence="1">
    <location>
        <begin position="74"/>
        <end position="86"/>
    </location>
</feature>
<dbReference type="HOGENOM" id="CLU_620443_0_0_9"/>
<protein>
    <submittedName>
        <fullName evidence="2">Surface exclusion protein PrgA</fullName>
    </submittedName>
</protein>
<dbReference type="EMBL" id="ASDZ01000041">
    <property type="protein sequence ID" value="EOK07851.1"/>
    <property type="molecule type" value="Genomic_DNA"/>
</dbReference>
<gene>
    <name evidence="2" type="ORF">WOU_03071</name>
</gene>
<accession>R3K2V8</accession>
<feature type="compositionally biased region" description="Polar residues" evidence="1">
    <location>
        <begin position="32"/>
        <end position="58"/>
    </location>
</feature>
<evidence type="ECO:0000313" key="3">
    <source>
        <dbReference type="Proteomes" id="UP000013638"/>
    </source>
</evidence>
<name>R3K2V8_ENTFL</name>
<feature type="region of interest" description="Disordered" evidence="1">
    <location>
        <begin position="157"/>
        <end position="260"/>
    </location>
</feature>
<dbReference type="NCBIfam" id="TIGR04320">
    <property type="entry name" value="Surf_Exclu_PgrA"/>
    <property type="match status" value="1"/>
</dbReference>
<dbReference type="Proteomes" id="UP000013638">
    <property type="component" value="Unassembled WGS sequence"/>
</dbReference>
<evidence type="ECO:0000313" key="2">
    <source>
        <dbReference type="EMBL" id="EOK07851.1"/>
    </source>
</evidence>
<feature type="compositionally biased region" description="Low complexity" evidence="1">
    <location>
        <begin position="59"/>
        <end position="71"/>
    </location>
</feature>
<feature type="compositionally biased region" description="Basic and acidic residues" evidence="1">
    <location>
        <begin position="191"/>
        <end position="239"/>
    </location>
</feature>
<sequence>MKKFASAGLSILVATGVAGIGGNEVQAAEQAQPKTPENSSTEQPAVKATQTTEQAITEKQQQVVVDQKQQVADTSKKEKDTIDQSVKEQQAVVDQNKDTLDQSQQAVTDQQAVVDEAKKVVDEATPSAIEKAKEQVATDTQAVDDQQKVVDQAQTDVNQQQAVVDEKAKETTAAKVQNEKDQQAVTAAKQEQAKLEELAKNAEAEKAKAEKEQAAKEAELANKQKEEAKAKDQKTKDDQAVADQQTVVTTSQEKVADAKADTAAKQADLTAKENALKDKQAATKQAQNTLDNSKEELKGHKGINLPPKFSADYDTKLSAEEIATLEKTALEMNKNFPTSKEDEKNKDVMWDIQHLNADQKKELSVYTTELLNDVRKKLGLSQLSVSDQSIKFAWDVAKYSDTGEYMHDVTAINKAAKENGFKEYPGMNYYENLGGGYYETENGKVSKYTLQESIRKMLVNMLFDDGRLGYSHLHSLLQDGKTALGVSLSGEKNSISPKIHIISYGKEKLEDSSQ</sequence>
<feature type="non-terminal residue" evidence="2">
    <location>
        <position position="514"/>
    </location>
</feature>
<organism evidence="2 3">
    <name type="scientific">Enterococcus faecalis ATCC 6055</name>
    <dbReference type="NCBI Taxonomy" id="1169311"/>
    <lineage>
        <taxon>Bacteria</taxon>
        <taxon>Bacillati</taxon>
        <taxon>Bacillota</taxon>
        <taxon>Bacilli</taxon>
        <taxon>Lactobacillales</taxon>
        <taxon>Enterococcaceae</taxon>
        <taxon>Enterococcus</taxon>
    </lineage>
</organism>
<dbReference type="InterPro" id="IPR027607">
    <property type="entry name" value="Surf_Exclu_SEC10/PgrA"/>
</dbReference>
<reference evidence="2 3" key="1">
    <citation type="submission" date="2013-02" db="EMBL/GenBank/DDBJ databases">
        <title>The Genome Sequence of Enterococcus faecalis ATCC_6055.</title>
        <authorList>
            <consortium name="The Broad Institute Genome Sequencing Platform"/>
            <consortium name="The Broad Institute Genome Sequencing Center for Infectious Disease"/>
            <person name="Earl A.M."/>
            <person name="Gilmore M.S."/>
            <person name="Lebreton F."/>
            <person name="Walker B."/>
            <person name="Young S.K."/>
            <person name="Zeng Q."/>
            <person name="Gargeya S."/>
            <person name="Fitzgerald M."/>
            <person name="Haas B."/>
            <person name="Abouelleil A."/>
            <person name="Alvarado L."/>
            <person name="Arachchi H.M."/>
            <person name="Berlin A.M."/>
            <person name="Chapman S.B."/>
            <person name="Dewar J."/>
            <person name="Goldberg J."/>
            <person name="Griggs A."/>
            <person name="Gujja S."/>
            <person name="Hansen M."/>
            <person name="Howarth C."/>
            <person name="Imamovic A."/>
            <person name="Larimer J."/>
            <person name="McCowan C."/>
            <person name="Murphy C."/>
            <person name="Neiman D."/>
            <person name="Pearson M."/>
            <person name="Priest M."/>
            <person name="Roberts A."/>
            <person name="Saif S."/>
            <person name="Shea T."/>
            <person name="Sisk P."/>
            <person name="Sykes S."/>
            <person name="Wortman J."/>
            <person name="Nusbaum C."/>
            <person name="Birren B."/>
        </authorList>
    </citation>
    <scope>NUCLEOTIDE SEQUENCE [LARGE SCALE GENOMIC DNA]</scope>
    <source>
        <strain evidence="2 3">ATCC 6055</strain>
    </source>
</reference>
<feature type="compositionally biased region" description="Basic and acidic residues" evidence="1">
    <location>
        <begin position="164"/>
        <end position="182"/>
    </location>
</feature>
<proteinExistence type="predicted"/>
<dbReference type="AlphaFoldDB" id="R3K2V8"/>
<feature type="region of interest" description="Disordered" evidence="1">
    <location>
        <begin position="26"/>
        <end position="109"/>
    </location>
</feature>